<proteinExistence type="predicted"/>
<keyword evidence="1" id="KW-0472">Membrane</keyword>
<reference evidence="2" key="1">
    <citation type="journal article" date="2021" name="PeerJ">
        <title>Extensive microbial diversity within the chicken gut microbiome revealed by metagenomics and culture.</title>
        <authorList>
            <person name="Gilroy R."/>
            <person name="Ravi A."/>
            <person name="Getino M."/>
            <person name="Pursley I."/>
            <person name="Horton D.L."/>
            <person name="Alikhan N.F."/>
            <person name="Baker D."/>
            <person name="Gharbi K."/>
            <person name="Hall N."/>
            <person name="Watson M."/>
            <person name="Adriaenssens E.M."/>
            <person name="Foster-Nyarko E."/>
            <person name="Jarju S."/>
            <person name="Secka A."/>
            <person name="Antonio M."/>
            <person name="Oren A."/>
            <person name="Chaudhuri R.R."/>
            <person name="La Ragione R."/>
            <person name="Hildebrand F."/>
            <person name="Pallen M.J."/>
        </authorList>
    </citation>
    <scope>NUCLEOTIDE SEQUENCE</scope>
    <source>
        <strain evidence="2">ChiGjej6B6-1540</strain>
    </source>
</reference>
<evidence type="ECO:0008006" key="4">
    <source>
        <dbReference type="Google" id="ProtNLM"/>
    </source>
</evidence>
<evidence type="ECO:0000256" key="1">
    <source>
        <dbReference type="SAM" id="Phobius"/>
    </source>
</evidence>
<name>A0A9D1UNT2_9FIRM</name>
<evidence type="ECO:0000313" key="3">
    <source>
        <dbReference type="Proteomes" id="UP000824192"/>
    </source>
</evidence>
<accession>A0A9D1UNT2</accession>
<comment type="caution">
    <text evidence="2">The sequence shown here is derived from an EMBL/GenBank/DDBJ whole genome shotgun (WGS) entry which is preliminary data.</text>
</comment>
<dbReference type="AlphaFoldDB" id="A0A9D1UNT2"/>
<reference evidence="2" key="2">
    <citation type="submission" date="2021-04" db="EMBL/GenBank/DDBJ databases">
        <authorList>
            <person name="Gilroy R."/>
        </authorList>
    </citation>
    <scope>NUCLEOTIDE SEQUENCE</scope>
    <source>
        <strain evidence="2">ChiGjej6B6-1540</strain>
    </source>
</reference>
<protein>
    <recommendedName>
        <fullName evidence="4">DUF4179 domain-containing protein</fullName>
    </recommendedName>
</protein>
<dbReference type="Proteomes" id="UP000824192">
    <property type="component" value="Unassembled WGS sequence"/>
</dbReference>
<dbReference type="EMBL" id="DXGA01000194">
    <property type="protein sequence ID" value="HIW94664.1"/>
    <property type="molecule type" value="Genomic_DNA"/>
</dbReference>
<keyword evidence="1" id="KW-0812">Transmembrane</keyword>
<feature type="transmembrane region" description="Helical" evidence="1">
    <location>
        <begin position="56"/>
        <end position="78"/>
    </location>
</feature>
<evidence type="ECO:0000313" key="2">
    <source>
        <dbReference type="EMBL" id="HIW94664.1"/>
    </source>
</evidence>
<gene>
    <name evidence="2" type="ORF">H9868_09035</name>
</gene>
<sequence length="396" mass="43615">MKRDIFNLLDTYQEDSVQLQGETPLSSKRIKELTLSKLPAQKTTVKRGLRTSLVRGILVAALVTSLFCVAAVAISATLRDAARADMGISTSAPIREWTEYDAPQTSQLSPVRLASTFCSGDQLCAYLEVSPIPEDMAAILAQNGSSQYEWDCGIDPRGCAWLVQQTGYDPQTQTALVKVSLSGPPLEEAEEVHLTLTLYHQFKPERRYETVTVPLTDSQCVSLSTDITVTNTKKQLEAELEPADIAQLPDYESEGRITRVSLYAGYIEVQLETPALAQWESVSHVGRLTPQLEGPPGDDTAWFAEMLFCNSWYLAVNETLSDVVLHHTDGTQTALDQLPRVYAGVWIEASNDNAAIYAGTQRYRFVPQHAFDLRCISSITIGGINYPLSATEDISS</sequence>
<keyword evidence="1" id="KW-1133">Transmembrane helix</keyword>
<organism evidence="2 3">
    <name type="scientific">Candidatus Flavonifractor merdipullorum</name>
    <dbReference type="NCBI Taxonomy" id="2838590"/>
    <lineage>
        <taxon>Bacteria</taxon>
        <taxon>Bacillati</taxon>
        <taxon>Bacillota</taxon>
        <taxon>Clostridia</taxon>
        <taxon>Eubacteriales</taxon>
        <taxon>Oscillospiraceae</taxon>
        <taxon>Flavonifractor</taxon>
    </lineage>
</organism>